<evidence type="ECO:0000256" key="7">
    <source>
        <dbReference type="ARBA" id="ARBA00022840"/>
    </source>
</evidence>
<dbReference type="InterPro" id="IPR005248">
    <property type="entry name" value="NadD/NMNAT"/>
</dbReference>
<dbReference type="InterPro" id="IPR014729">
    <property type="entry name" value="Rossmann-like_a/b/a_fold"/>
</dbReference>
<protein>
    <recommendedName>
        <fullName evidence="10">Probable nicotinate-nucleotide adenylyltransferase</fullName>
        <ecNumber evidence="10">2.7.7.18</ecNumber>
    </recommendedName>
    <alternativeName>
        <fullName evidence="10">Deamido-NAD(+) diphosphorylase</fullName>
    </alternativeName>
    <alternativeName>
        <fullName evidence="10">Deamido-NAD(+) pyrophosphorylase</fullName>
    </alternativeName>
    <alternativeName>
        <fullName evidence="10">Nicotinate mononucleotide adenylyltransferase</fullName>
        <shortName evidence="10">NaMN adenylyltransferase</shortName>
    </alternativeName>
</protein>
<organism evidence="12 13">
    <name type="scientific">Aneurinibacillus aneurinilyticus</name>
    <name type="common">Bacillus aneurinolyticus</name>
    <dbReference type="NCBI Taxonomy" id="1391"/>
    <lineage>
        <taxon>Bacteria</taxon>
        <taxon>Bacillati</taxon>
        <taxon>Bacillota</taxon>
        <taxon>Bacilli</taxon>
        <taxon>Bacillales</taxon>
        <taxon>Paenibacillaceae</taxon>
        <taxon>Aneurinibacillus group</taxon>
        <taxon>Aneurinibacillus</taxon>
    </lineage>
</organism>
<evidence type="ECO:0000259" key="11">
    <source>
        <dbReference type="Pfam" id="PF01467"/>
    </source>
</evidence>
<evidence type="ECO:0000256" key="3">
    <source>
        <dbReference type="ARBA" id="ARBA00022642"/>
    </source>
</evidence>
<dbReference type="EMBL" id="JABAGO010000015">
    <property type="protein sequence ID" value="NME98560.1"/>
    <property type="molecule type" value="Genomic_DNA"/>
</dbReference>
<dbReference type="NCBIfam" id="TIGR00125">
    <property type="entry name" value="cyt_tran_rel"/>
    <property type="match status" value="1"/>
</dbReference>
<dbReference type="NCBIfam" id="TIGR00482">
    <property type="entry name" value="nicotinate (nicotinamide) nucleotide adenylyltransferase"/>
    <property type="match status" value="1"/>
</dbReference>
<comment type="caution">
    <text evidence="12">The sequence shown here is derived from an EMBL/GenBank/DDBJ whole genome shotgun (WGS) entry which is preliminary data.</text>
</comment>
<dbReference type="GO" id="GO:0005524">
    <property type="term" value="F:ATP binding"/>
    <property type="evidence" value="ECO:0007669"/>
    <property type="project" value="UniProtKB-KW"/>
</dbReference>
<dbReference type="PANTHER" id="PTHR39321">
    <property type="entry name" value="NICOTINATE-NUCLEOTIDE ADENYLYLTRANSFERASE-RELATED"/>
    <property type="match status" value="1"/>
</dbReference>
<dbReference type="InterPro" id="IPR004821">
    <property type="entry name" value="Cyt_trans-like"/>
</dbReference>
<gene>
    <name evidence="10" type="primary">nadD</name>
    <name evidence="12" type="ORF">HF838_09840</name>
</gene>
<dbReference type="NCBIfam" id="NF000840">
    <property type="entry name" value="PRK00071.1-3"/>
    <property type="match status" value="1"/>
</dbReference>
<evidence type="ECO:0000256" key="2">
    <source>
        <dbReference type="ARBA" id="ARBA00005019"/>
    </source>
</evidence>
<evidence type="ECO:0000313" key="13">
    <source>
        <dbReference type="Proteomes" id="UP000561326"/>
    </source>
</evidence>
<evidence type="ECO:0000313" key="12">
    <source>
        <dbReference type="EMBL" id="NME98560.1"/>
    </source>
</evidence>
<feature type="domain" description="Cytidyltransferase-like" evidence="11">
    <location>
        <begin position="45"/>
        <end position="204"/>
    </location>
</feature>
<comment type="function">
    <text evidence="1 10">Catalyzes the reversible adenylation of nicotinate mononucleotide (NaMN) to nicotinic acid adenine dinucleotide (NaAD).</text>
</comment>
<dbReference type="Proteomes" id="UP000561326">
    <property type="component" value="Unassembled WGS sequence"/>
</dbReference>
<name>A0A848CZ80_ANEAE</name>
<evidence type="ECO:0000256" key="4">
    <source>
        <dbReference type="ARBA" id="ARBA00022679"/>
    </source>
</evidence>
<proteinExistence type="inferred from homology"/>
<evidence type="ECO:0000256" key="8">
    <source>
        <dbReference type="ARBA" id="ARBA00023027"/>
    </source>
</evidence>
<keyword evidence="5 10" id="KW-0548">Nucleotidyltransferase</keyword>
<keyword evidence="3 10" id="KW-0662">Pyridine nucleotide biosynthesis</keyword>
<evidence type="ECO:0000256" key="9">
    <source>
        <dbReference type="ARBA" id="ARBA00048721"/>
    </source>
</evidence>
<dbReference type="AlphaFoldDB" id="A0A848CZ80"/>
<evidence type="ECO:0000256" key="1">
    <source>
        <dbReference type="ARBA" id="ARBA00002324"/>
    </source>
</evidence>
<dbReference type="HAMAP" id="MF_00244">
    <property type="entry name" value="NaMN_adenylyltr"/>
    <property type="match status" value="1"/>
</dbReference>
<keyword evidence="8 10" id="KW-0520">NAD</keyword>
<evidence type="ECO:0000256" key="5">
    <source>
        <dbReference type="ARBA" id="ARBA00022695"/>
    </source>
</evidence>
<keyword evidence="4 10" id="KW-0808">Transferase</keyword>
<dbReference type="UniPathway" id="UPA00253">
    <property type="reaction ID" value="UER00332"/>
</dbReference>
<dbReference type="Pfam" id="PF01467">
    <property type="entry name" value="CTP_transf_like"/>
    <property type="match status" value="1"/>
</dbReference>
<comment type="similarity">
    <text evidence="10">Belongs to the NadD family.</text>
</comment>
<sequence>MWRKKSPLAAVRTSCRLLAIRSCSIKNQGSIRRLSFQNNRKKVGLYGGTFDPIHTVHLIVAEQARDILALDEIWFLPARIPPHKQAKQITADVHRVKMIAHAIARHPSFRLDTIELEREPELPSYTYDTVHILKERHPDIDFYFIIGGDMAAYLPKWHRIDELISMVQFVALGRPGYVMDNPYMQCVIKVEMPQLDVSSSMIRKKVALGQSIRYLVPEAVRMYIEEKRLYEA</sequence>
<dbReference type="GO" id="GO:0004515">
    <property type="term" value="F:nicotinate-nucleotide adenylyltransferase activity"/>
    <property type="evidence" value="ECO:0007669"/>
    <property type="project" value="UniProtKB-UniRule"/>
</dbReference>
<evidence type="ECO:0000256" key="10">
    <source>
        <dbReference type="HAMAP-Rule" id="MF_00244"/>
    </source>
</evidence>
<accession>A0A848CZ80</accession>
<keyword evidence="7 10" id="KW-0067">ATP-binding</keyword>
<keyword evidence="6 10" id="KW-0547">Nucleotide-binding</keyword>
<dbReference type="PANTHER" id="PTHR39321:SF3">
    <property type="entry name" value="PHOSPHOPANTETHEINE ADENYLYLTRANSFERASE"/>
    <property type="match status" value="1"/>
</dbReference>
<reference evidence="12 13" key="1">
    <citation type="submission" date="2020-04" db="EMBL/GenBank/DDBJ databases">
        <authorList>
            <person name="Hitch T.C.A."/>
            <person name="Wylensek D."/>
            <person name="Clavel T."/>
        </authorList>
    </citation>
    <scope>NUCLEOTIDE SEQUENCE [LARGE SCALE GENOMIC DNA]</scope>
    <source>
        <strain evidence="12 13">WB01_D5_05</strain>
    </source>
</reference>
<dbReference type="OrthoDB" id="5295945at2"/>
<dbReference type="GO" id="GO:0009435">
    <property type="term" value="P:NAD+ biosynthetic process"/>
    <property type="evidence" value="ECO:0007669"/>
    <property type="project" value="UniProtKB-UniRule"/>
</dbReference>
<dbReference type="CDD" id="cd02165">
    <property type="entry name" value="NMNAT"/>
    <property type="match status" value="1"/>
</dbReference>
<dbReference type="SUPFAM" id="SSF52374">
    <property type="entry name" value="Nucleotidylyl transferase"/>
    <property type="match status" value="1"/>
</dbReference>
<dbReference type="NCBIfam" id="NF000841">
    <property type="entry name" value="PRK00071.1-4"/>
    <property type="match status" value="1"/>
</dbReference>
<evidence type="ECO:0000256" key="6">
    <source>
        <dbReference type="ARBA" id="ARBA00022741"/>
    </source>
</evidence>
<comment type="pathway">
    <text evidence="2 10">Cofactor biosynthesis; NAD(+) biosynthesis; deamido-NAD(+) from nicotinate D-ribonucleotide: step 1/1.</text>
</comment>
<dbReference type="Gene3D" id="3.40.50.620">
    <property type="entry name" value="HUPs"/>
    <property type="match status" value="1"/>
</dbReference>
<comment type="catalytic activity">
    <reaction evidence="9 10">
        <text>nicotinate beta-D-ribonucleotide + ATP + H(+) = deamido-NAD(+) + diphosphate</text>
        <dbReference type="Rhea" id="RHEA:22860"/>
        <dbReference type="ChEBI" id="CHEBI:15378"/>
        <dbReference type="ChEBI" id="CHEBI:30616"/>
        <dbReference type="ChEBI" id="CHEBI:33019"/>
        <dbReference type="ChEBI" id="CHEBI:57502"/>
        <dbReference type="ChEBI" id="CHEBI:58437"/>
        <dbReference type="EC" id="2.7.7.18"/>
    </reaction>
</comment>
<dbReference type="EC" id="2.7.7.18" evidence="10"/>